<gene>
    <name evidence="2" type="ORF">DFE_0158</name>
</gene>
<accession>A0A2Z6AUH6</accession>
<dbReference type="RefSeq" id="WP_126375683.1">
    <property type="nucleotide sequence ID" value="NZ_AP017378.1"/>
</dbReference>
<evidence type="ECO:0000313" key="3">
    <source>
        <dbReference type="Proteomes" id="UP000269883"/>
    </source>
</evidence>
<dbReference type="Proteomes" id="UP000269883">
    <property type="component" value="Chromosome"/>
</dbReference>
<feature type="signal peptide" evidence="1">
    <location>
        <begin position="1"/>
        <end position="22"/>
    </location>
</feature>
<dbReference type="EMBL" id="AP017378">
    <property type="protein sequence ID" value="BBD06884.1"/>
    <property type="molecule type" value="Genomic_DNA"/>
</dbReference>
<dbReference type="KEGG" id="dfl:DFE_0158"/>
<name>A0A2Z6AUH6_9BACT</name>
<dbReference type="InterPro" id="IPR038180">
    <property type="entry name" value="FlgT_N_sf"/>
</dbReference>
<evidence type="ECO:0000313" key="2">
    <source>
        <dbReference type="EMBL" id="BBD06884.1"/>
    </source>
</evidence>
<keyword evidence="3" id="KW-1185">Reference proteome</keyword>
<dbReference type="Gene3D" id="3.30.1660.40">
    <property type="entry name" value="FlgT, N-terminal domain"/>
    <property type="match status" value="1"/>
</dbReference>
<organism evidence="2 3">
    <name type="scientific">Desulfovibrio ferrophilus</name>
    <dbReference type="NCBI Taxonomy" id="241368"/>
    <lineage>
        <taxon>Bacteria</taxon>
        <taxon>Pseudomonadati</taxon>
        <taxon>Thermodesulfobacteriota</taxon>
        <taxon>Desulfovibrionia</taxon>
        <taxon>Desulfovibrionales</taxon>
        <taxon>Desulfovibrionaceae</taxon>
        <taxon>Desulfovibrio</taxon>
    </lineage>
</organism>
<evidence type="ECO:0000256" key="1">
    <source>
        <dbReference type="SAM" id="SignalP"/>
    </source>
</evidence>
<protein>
    <submittedName>
        <fullName evidence="2">Uncharacterized protein</fullName>
    </submittedName>
</protein>
<dbReference type="AlphaFoldDB" id="A0A2Z6AUH6"/>
<proteinExistence type="predicted"/>
<reference evidence="2 3" key="1">
    <citation type="journal article" date="2018" name="Sci. Adv.">
        <title>Multi-heme cytochromes provide a pathway for survival in energy-limited environments.</title>
        <authorList>
            <person name="Deng X."/>
            <person name="Dohmae N."/>
            <person name="Nealson K.H."/>
            <person name="Hashimoto K."/>
            <person name="Okamoto A."/>
        </authorList>
    </citation>
    <scope>NUCLEOTIDE SEQUENCE [LARGE SCALE GENOMIC DNA]</scope>
    <source>
        <strain evidence="2 3">IS5</strain>
    </source>
</reference>
<feature type="chain" id="PRO_5016447999" evidence="1">
    <location>
        <begin position="23"/>
        <end position="269"/>
    </location>
</feature>
<dbReference type="OrthoDB" id="5450055at2"/>
<keyword evidence="1" id="KW-0732">Signal</keyword>
<sequence length="269" mass="30077">MLQRLIVLAAILALTCPCTVWAGSKAIESEYTYVMGENDTRAQARRLCFLEAKRQAVEQAGTYVESATEVTELMLSRDEVSTFASAFVEAHLVSEEFVVNGGTFAVKCKVRVDVDTETLGRRLVEFSADPTRKKRLGNLADRIKQLEERAGVDSDSSLATARGRTLPSLEELEREKARLRAEVQRLGQAARRVVEPGMTKADVQQLLGPPRVKKLNDKMTSTYECHNYGEIWVVYKDGLVACTRKRLAYRNDYRSDCHCAGMAGEVFTQ</sequence>